<proteinExistence type="predicted"/>
<sequence length="403" mass="46591">MPVFYDVDPSDVRNQKGSLKIAFAGHEKRFEKGKVERWRNILTEVANLSGEDLQNVANRFESNFIEKIIDDIFYKLNEHSMVVAPNPVGIESRVQYLYKLLSRDVVDALGHHKGGEEVEGIMIDLSGVHDNLEVDAKAFANMHQLRVLQLNYARLKGNFQCPSKRLRYLEWYGFPMKSIPADIYMENLVALYMPYSSLRELWTGNKILKKLKFLDVNHSYHLRRTPDFSGNTNLEARVNVAGIPDSNMNELYKSFKDLTLSSLRLMSLELPLHKDFTLGYSIILKSAGTHLSSHPQPGLEERAAFAGDDNFGQQKTENFQWKRRRLQSLNELLLDSQDADNGPPWVQYFVDQIGIYQKRMHTFMKMFLRIKRRLFNKQNHLLGAQMSYFGKKTQGVATSFRCI</sequence>
<dbReference type="InterPro" id="IPR032675">
    <property type="entry name" value="LRR_dom_sf"/>
</dbReference>
<dbReference type="InterPro" id="IPR035897">
    <property type="entry name" value="Toll_tir_struct_dom_sf"/>
</dbReference>
<protein>
    <recommendedName>
        <fullName evidence="3">TIR domain-containing protein</fullName>
    </recommendedName>
</protein>
<dbReference type="Pfam" id="PF01582">
    <property type="entry name" value="TIR"/>
    <property type="match status" value="1"/>
</dbReference>
<dbReference type="PROSITE" id="PS50104">
    <property type="entry name" value="TIR"/>
    <property type="match status" value="1"/>
</dbReference>
<dbReference type="EMBL" id="JRKL02000008">
    <property type="protein sequence ID" value="KAF3976670.1"/>
    <property type="molecule type" value="Genomic_DNA"/>
</dbReference>
<accession>A0A8J4S1T0</accession>
<feature type="domain" description="TIR" evidence="3">
    <location>
        <begin position="1"/>
        <end position="76"/>
    </location>
</feature>
<reference evidence="4" key="1">
    <citation type="submission" date="2020-03" db="EMBL/GenBank/DDBJ databases">
        <title>Castanea mollissima Vanexum genome sequencing.</title>
        <authorList>
            <person name="Staton M."/>
        </authorList>
    </citation>
    <scope>NUCLEOTIDE SEQUENCE</scope>
    <source>
        <tissue evidence="4">Leaf</tissue>
    </source>
</reference>
<dbReference type="PANTHER" id="PTHR11017">
    <property type="entry name" value="LEUCINE-RICH REPEAT-CONTAINING PROTEIN"/>
    <property type="match status" value="1"/>
</dbReference>
<keyword evidence="5" id="KW-1185">Reference proteome</keyword>
<dbReference type="InterPro" id="IPR044974">
    <property type="entry name" value="Disease_R_plants"/>
</dbReference>
<organism evidence="4 5">
    <name type="scientific">Castanea mollissima</name>
    <name type="common">Chinese chestnut</name>
    <dbReference type="NCBI Taxonomy" id="60419"/>
    <lineage>
        <taxon>Eukaryota</taxon>
        <taxon>Viridiplantae</taxon>
        <taxon>Streptophyta</taxon>
        <taxon>Embryophyta</taxon>
        <taxon>Tracheophyta</taxon>
        <taxon>Spermatophyta</taxon>
        <taxon>Magnoliopsida</taxon>
        <taxon>eudicotyledons</taxon>
        <taxon>Gunneridae</taxon>
        <taxon>Pentapetalae</taxon>
        <taxon>rosids</taxon>
        <taxon>fabids</taxon>
        <taxon>Fagales</taxon>
        <taxon>Fagaceae</taxon>
        <taxon>Castanea</taxon>
    </lineage>
</organism>
<evidence type="ECO:0000256" key="1">
    <source>
        <dbReference type="ARBA" id="ARBA00022614"/>
    </source>
</evidence>
<dbReference type="PANTHER" id="PTHR11017:SF544">
    <property type="entry name" value="ADP-RIBOSYL CYCLASE_CYCLIC ADP-RIBOSE HYDROLASE"/>
    <property type="match status" value="1"/>
</dbReference>
<evidence type="ECO:0000313" key="5">
    <source>
        <dbReference type="Proteomes" id="UP000737018"/>
    </source>
</evidence>
<evidence type="ECO:0000259" key="3">
    <source>
        <dbReference type="PROSITE" id="PS50104"/>
    </source>
</evidence>
<dbReference type="Gene3D" id="3.40.50.10140">
    <property type="entry name" value="Toll/interleukin-1 receptor homology (TIR) domain"/>
    <property type="match status" value="1"/>
</dbReference>
<dbReference type="GO" id="GO:0007165">
    <property type="term" value="P:signal transduction"/>
    <property type="evidence" value="ECO:0007669"/>
    <property type="project" value="InterPro"/>
</dbReference>
<dbReference type="Gene3D" id="3.80.10.10">
    <property type="entry name" value="Ribonuclease Inhibitor"/>
    <property type="match status" value="1"/>
</dbReference>
<name>A0A8J4S1T0_9ROSI</name>
<dbReference type="AlphaFoldDB" id="A0A8J4S1T0"/>
<dbReference type="InterPro" id="IPR000157">
    <property type="entry name" value="TIR_dom"/>
</dbReference>
<keyword evidence="1" id="KW-0433">Leucine-rich repeat</keyword>
<dbReference type="Pfam" id="PF07725">
    <property type="entry name" value="LRR_3"/>
    <property type="match status" value="1"/>
</dbReference>
<evidence type="ECO:0000313" key="4">
    <source>
        <dbReference type="EMBL" id="KAF3976670.1"/>
    </source>
</evidence>
<comment type="caution">
    <text evidence="4">The sequence shown here is derived from an EMBL/GenBank/DDBJ whole genome shotgun (WGS) entry which is preliminary data.</text>
</comment>
<dbReference type="InterPro" id="IPR011713">
    <property type="entry name" value="Leu-rich_rpt_3"/>
</dbReference>
<dbReference type="GO" id="GO:0006952">
    <property type="term" value="P:defense response"/>
    <property type="evidence" value="ECO:0007669"/>
    <property type="project" value="InterPro"/>
</dbReference>
<dbReference type="Proteomes" id="UP000737018">
    <property type="component" value="Unassembled WGS sequence"/>
</dbReference>
<dbReference type="SUPFAM" id="SSF52058">
    <property type="entry name" value="L domain-like"/>
    <property type="match status" value="1"/>
</dbReference>
<evidence type="ECO:0000256" key="2">
    <source>
        <dbReference type="ARBA" id="ARBA00022737"/>
    </source>
</evidence>
<keyword evidence="2" id="KW-0677">Repeat</keyword>
<gene>
    <name evidence="4" type="ORF">CMV_000153</name>
</gene>
<dbReference type="OrthoDB" id="1901675at2759"/>
<dbReference type="SUPFAM" id="SSF52200">
    <property type="entry name" value="Toll/Interleukin receptor TIR domain"/>
    <property type="match status" value="1"/>
</dbReference>